<dbReference type="InterPro" id="IPR004045">
    <property type="entry name" value="Glutathione_S-Trfase_N"/>
</dbReference>
<dbReference type="CDD" id="cd00570">
    <property type="entry name" value="GST_N_family"/>
    <property type="match status" value="1"/>
</dbReference>
<dbReference type="InterPro" id="IPR036249">
    <property type="entry name" value="Thioredoxin-like_sf"/>
</dbReference>
<name>A0ABV7VAQ5_9PROT</name>
<keyword evidence="4" id="KW-1185">Reference proteome</keyword>
<dbReference type="Proteomes" id="UP001595711">
    <property type="component" value="Unassembled WGS sequence"/>
</dbReference>
<evidence type="ECO:0000259" key="1">
    <source>
        <dbReference type="PROSITE" id="PS50404"/>
    </source>
</evidence>
<dbReference type="InterPro" id="IPR010987">
    <property type="entry name" value="Glutathione-S-Trfase_C-like"/>
</dbReference>
<dbReference type="CDD" id="cd00299">
    <property type="entry name" value="GST_C_family"/>
    <property type="match status" value="1"/>
</dbReference>
<organism evidence="3 4">
    <name type="scientific">Ferrovibrio xuzhouensis</name>
    <dbReference type="NCBI Taxonomy" id="1576914"/>
    <lineage>
        <taxon>Bacteria</taxon>
        <taxon>Pseudomonadati</taxon>
        <taxon>Pseudomonadota</taxon>
        <taxon>Alphaproteobacteria</taxon>
        <taxon>Rhodospirillales</taxon>
        <taxon>Rhodospirillaceae</taxon>
        <taxon>Ferrovibrio</taxon>
    </lineage>
</organism>
<dbReference type="InterPro" id="IPR050983">
    <property type="entry name" value="GST_Omega/HSP26"/>
</dbReference>
<evidence type="ECO:0000313" key="4">
    <source>
        <dbReference type="Proteomes" id="UP001595711"/>
    </source>
</evidence>
<dbReference type="SUPFAM" id="SSF47616">
    <property type="entry name" value="GST C-terminal domain-like"/>
    <property type="match status" value="1"/>
</dbReference>
<dbReference type="PANTHER" id="PTHR43968">
    <property type="match status" value="1"/>
</dbReference>
<evidence type="ECO:0000313" key="3">
    <source>
        <dbReference type="EMBL" id="MFC3674153.1"/>
    </source>
</evidence>
<dbReference type="Pfam" id="PF13417">
    <property type="entry name" value="GST_N_3"/>
    <property type="match status" value="1"/>
</dbReference>
<dbReference type="EMBL" id="JBHRYJ010000001">
    <property type="protein sequence ID" value="MFC3674153.1"/>
    <property type="molecule type" value="Genomic_DNA"/>
</dbReference>
<gene>
    <name evidence="3" type="ORF">ACFOOQ_01280</name>
</gene>
<reference evidence="4" key="1">
    <citation type="journal article" date="2019" name="Int. J. Syst. Evol. Microbiol.">
        <title>The Global Catalogue of Microorganisms (GCM) 10K type strain sequencing project: providing services to taxonomists for standard genome sequencing and annotation.</title>
        <authorList>
            <consortium name="The Broad Institute Genomics Platform"/>
            <consortium name="The Broad Institute Genome Sequencing Center for Infectious Disease"/>
            <person name="Wu L."/>
            <person name="Ma J."/>
        </authorList>
    </citation>
    <scope>NUCLEOTIDE SEQUENCE [LARGE SCALE GENOMIC DNA]</scope>
    <source>
        <strain evidence="4">KCTC 42182</strain>
    </source>
</reference>
<dbReference type="SFLD" id="SFLDS00019">
    <property type="entry name" value="Glutathione_Transferase_(cytos"/>
    <property type="match status" value="1"/>
</dbReference>
<protein>
    <submittedName>
        <fullName evidence="3">Glutathione S-transferase family protein</fullName>
    </submittedName>
</protein>
<dbReference type="SUPFAM" id="SSF52833">
    <property type="entry name" value="Thioredoxin-like"/>
    <property type="match status" value="1"/>
</dbReference>
<evidence type="ECO:0000259" key="2">
    <source>
        <dbReference type="PROSITE" id="PS50405"/>
    </source>
</evidence>
<feature type="domain" description="GST C-terminal" evidence="2">
    <location>
        <begin position="83"/>
        <end position="208"/>
    </location>
</feature>
<dbReference type="Gene3D" id="3.40.30.10">
    <property type="entry name" value="Glutaredoxin"/>
    <property type="match status" value="1"/>
</dbReference>
<accession>A0ABV7VAQ5</accession>
<dbReference type="InterPro" id="IPR036282">
    <property type="entry name" value="Glutathione-S-Trfase_C_sf"/>
</dbReference>
<dbReference type="PROSITE" id="PS50405">
    <property type="entry name" value="GST_CTER"/>
    <property type="match status" value="1"/>
</dbReference>
<dbReference type="PROSITE" id="PS50404">
    <property type="entry name" value="GST_NTER"/>
    <property type="match status" value="1"/>
</dbReference>
<sequence length="224" mass="24286">MRLFNLDASPFAARVRILLRVKGTSIEMVAPPGGASSAEFRAITPLGKVPALALDDGRVLPESEVICTYLDGALPGPPLWPAEPAERADVALITRLVDLYVAPGMIVFFKLLFTDPGNRAALAAMLPEMARGLKYLDLYVAPDSHAAHRRISQADCALAPMLLYVAEVLPMVTGDSLLEKRPNLLAYWQAVQAEPHIAPVLAEMRAALNKYGKMLQAMQQSAQQ</sequence>
<feature type="domain" description="GST N-terminal" evidence="1">
    <location>
        <begin position="1"/>
        <end position="78"/>
    </location>
</feature>
<dbReference type="InterPro" id="IPR040079">
    <property type="entry name" value="Glutathione_S-Trfase"/>
</dbReference>
<comment type="caution">
    <text evidence="3">The sequence shown here is derived from an EMBL/GenBank/DDBJ whole genome shotgun (WGS) entry which is preliminary data.</text>
</comment>
<dbReference type="Gene3D" id="1.20.1050.10">
    <property type="match status" value="1"/>
</dbReference>
<dbReference type="RefSeq" id="WP_379720588.1">
    <property type="nucleotide sequence ID" value="NZ_JBHRYJ010000001.1"/>
</dbReference>
<dbReference type="PANTHER" id="PTHR43968:SF6">
    <property type="entry name" value="GLUTATHIONE S-TRANSFERASE OMEGA"/>
    <property type="match status" value="1"/>
</dbReference>
<dbReference type="SFLD" id="SFLDG00358">
    <property type="entry name" value="Main_(cytGST)"/>
    <property type="match status" value="1"/>
</dbReference>
<proteinExistence type="predicted"/>
<dbReference type="InterPro" id="IPR004046">
    <property type="entry name" value="GST_C"/>
</dbReference>
<dbReference type="Pfam" id="PF00043">
    <property type="entry name" value="GST_C"/>
    <property type="match status" value="1"/>
</dbReference>